<dbReference type="InterPro" id="IPR017871">
    <property type="entry name" value="ABC_transporter-like_CS"/>
</dbReference>
<keyword evidence="6" id="KW-1185">Reference proteome</keyword>
<dbReference type="Proteomes" id="UP000000262">
    <property type="component" value="Chromosome"/>
</dbReference>
<accession>A8AC62</accession>
<feature type="domain" description="ABC transporter" evidence="4">
    <location>
        <begin position="2"/>
        <end position="252"/>
    </location>
</feature>
<dbReference type="HOGENOM" id="CLU_000604_1_23_2"/>
<protein>
    <submittedName>
        <fullName evidence="5">Oligopeptide/dipeptide ABC transporter, ATPase subunit</fullName>
    </submittedName>
</protein>
<dbReference type="CDD" id="cd03257">
    <property type="entry name" value="ABC_NikE_OppD_transporters"/>
    <property type="match status" value="1"/>
</dbReference>
<dbReference type="GeneID" id="5562282"/>
<reference evidence="5 6" key="1">
    <citation type="journal article" date="2008" name="Genome Biol.">
        <title>A genomic analysis of the archaeal system Ignicoccus hospitalis-Nanoarchaeum equitans.</title>
        <authorList>
            <person name="Podar M."/>
            <person name="Anderson I."/>
            <person name="Makarova K.S."/>
            <person name="Elkins J.G."/>
            <person name="Ivanova N."/>
            <person name="Wall M.A."/>
            <person name="Lykidis A."/>
            <person name="Mavromatis K."/>
            <person name="Sun H."/>
            <person name="Hudson M.E."/>
            <person name="Chen W."/>
            <person name="Deciu C."/>
            <person name="Hutchison D."/>
            <person name="Eads J.R."/>
            <person name="Anderson A."/>
            <person name="Fernandes F."/>
            <person name="Szeto E."/>
            <person name="Lapidus A."/>
            <person name="Kyrpides N.C."/>
            <person name="Saier M.H.Jr."/>
            <person name="Richardson P.M."/>
            <person name="Rachel R."/>
            <person name="Huber H."/>
            <person name="Eisen J.A."/>
            <person name="Koonin E.V."/>
            <person name="Keller M."/>
            <person name="Stetter K.O."/>
        </authorList>
    </citation>
    <scope>NUCLEOTIDE SEQUENCE [LARGE SCALE GENOMIC DNA]</scope>
    <source>
        <strain evidence="6">KIN4/I / DSM 18386 / JCM 14125</strain>
    </source>
</reference>
<dbReference type="EMBL" id="CP000816">
    <property type="protein sequence ID" value="ABU82514.1"/>
    <property type="molecule type" value="Genomic_DNA"/>
</dbReference>
<dbReference type="eggNOG" id="arCOG00181">
    <property type="taxonomic scope" value="Archaea"/>
</dbReference>
<evidence type="ECO:0000256" key="1">
    <source>
        <dbReference type="ARBA" id="ARBA00022448"/>
    </source>
</evidence>
<keyword evidence="2" id="KW-0547">Nucleotide-binding</keyword>
<dbReference type="RefSeq" id="WP_012123478.1">
    <property type="nucleotide sequence ID" value="NC_009776.1"/>
</dbReference>
<dbReference type="PhylomeDB" id="A8AC62"/>
<dbReference type="Gene3D" id="3.40.50.300">
    <property type="entry name" value="P-loop containing nucleotide triphosphate hydrolases"/>
    <property type="match status" value="1"/>
</dbReference>
<organism evidence="5 6">
    <name type="scientific">Ignicoccus hospitalis (strain KIN4/I / DSM 18386 / JCM 14125)</name>
    <dbReference type="NCBI Taxonomy" id="453591"/>
    <lineage>
        <taxon>Archaea</taxon>
        <taxon>Thermoproteota</taxon>
        <taxon>Thermoprotei</taxon>
        <taxon>Desulfurococcales</taxon>
        <taxon>Desulfurococcaceae</taxon>
        <taxon>Ignicoccus</taxon>
    </lineage>
</organism>
<name>A8AC62_IGNH4</name>
<dbReference type="InterPro" id="IPR013563">
    <property type="entry name" value="Oligopep_ABC_C"/>
</dbReference>
<dbReference type="SUPFAM" id="SSF52540">
    <property type="entry name" value="P-loop containing nucleoside triphosphate hydrolases"/>
    <property type="match status" value="1"/>
</dbReference>
<evidence type="ECO:0000313" key="6">
    <source>
        <dbReference type="Proteomes" id="UP000000262"/>
    </source>
</evidence>
<dbReference type="GO" id="GO:0015833">
    <property type="term" value="P:peptide transport"/>
    <property type="evidence" value="ECO:0007669"/>
    <property type="project" value="InterPro"/>
</dbReference>
<dbReference type="PROSITE" id="PS00211">
    <property type="entry name" value="ABC_TRANSPORTER_1"/>
    <property type="match status" value="1"/>
</dbReference>
<dbReference type="Pfam" id="PF00005">
    <property type="entry name" value="ABC_tran"/>
    <property type="match status" value="1"/>
</dbReference>
<dbReference type="NCBIfam" id="TIGR01727">
    <property type="entry name" value="oligo_HPY"/>
    <property type="match status" value="1"/>
</dbReference>
<gene>
    <name evidence="5" type="ordered locus">Igni_1338</name>
</gene>
<dbReference type="PANTHER" id="PTHR43067">
    <property type="entry name" value="OLIGOPEPTIDE/DIPEPTIDE ABC TRANSPORTER, ATPASE SUBUNIT"/>
    <property type="match status" value="1"/>
</dbReference>
<keyword evidence="1" id="KW-0813">Transport</keyword>
<evidence type="ECO:0000256" key="3">
    <source>
        <dbReference type="ARBA" id="ARBA00022840"/>
    </source>
</evidence>
<dbReference type="InterPro" id="IPR027417">
    <property type="entry name" value="P-loop_NTPase"/>
</dbReference>
<dbReference type="KEGG" id="iho:Igni_1338"/>
<dbReference type="AlphaFoldDB" id="A8AC62"/>
<proteinExistence type="predicted"/>
<evidence type="ECO:0000256" key="2">
    <source>
        <dbReference type="ARBA" id="ARBA00022741"/>
    </source>
</evidence>
<sequence>MLKVEDLKVYYYTHRGVVKAVDGVSFELKKGESLGIAGESGCGKSTTGMAIMRLIERPGKVVGGKVLLDGVDLLSMDYESFRKEVRWKRISMVFQGAMNSLTPVYTVYQHFKETLKAHGMFESDDVARSLTERLLKMVSLPPEVADRYPHQLSGGQKQRVAIALSLLLDPDYVIADEPTTALDVVVQAQIINLMKKLQTKKGLSIILISHDLGVLSALSDKLMIMYAGKVVEYGRADKVLKNPAHPYTKLLLESTPRLRGGELKWIPGSPPDLVNPPPGCRFHPRCPLRSEVCEREEPKAVEVEHEHWAACHHLEPFGGPK</sequence>
<dbReference type="InterPro" id="IPR003593">
    <property type="entry name" value="AAA+_ATPase"/>
</dbReference>
<evidence type="ECO:0000313" key="5">
    <source>
        <dbReference type="EMBL" id="ABU82514.1"/>
    </source>
</evidence>
<dbReference type="FunFam" id="3.40.50.300:FF:000016">
    <property type="entry name" value="Oligopeptide ABC transporter ATP-binding component"/>
    <property type="match status" value="1"/>
</dbReference>
<dbReference type="OrthoDB" id="18209at2157"/>
<dbReference type="Pfam" id="PF08352">
    <property type="entry name" value="oligo_HPY"/>
    <property type="match status" value="1"/>
</dbReference>
<dbReference type="SMART" id="SM00382">
    <property type="entry name" value="AAA"/>
    <property type="match status" value="1"/>
</dbReference>
<evidence type="ECO:0000259" key="4">
    <source>
        <dbReference type="PROSITE" id="PS50893"/>
    </source>
</evidence>
<dbReference type="GO" id="GO:0005524">
    <property type="term" value="F:ATP binding"/>
    <property type="evidence" value="ECO:0007669"/>
    <property type="project" value="UniProtKB-KW"/>
</dbReference>
<dbReference type="PANTHER" id="PTHR43067:SF3">
    <property type="entry name" value="MALTOSE ABC TRANSPORTER, ATP-BINDING PROTEIN"/>
    <property type="match status" value="1"/>
</dbReference>
<dbReference type="PROSITE" id="PS50893">
    <property type="entry name" value="ABC_TRANSPORTER_2"/>
    <property type="match status" value="1"/>
</dbReference>
<dbReference type="InterPro" id="IPR003439">
    <property type="entry name" value="ABC_transporter-like_ATP-bd"/>
</dbReference>
<dbReference type="GO" id="GO:0016887">
    <property type="term" value="F:ATP hydrolysis activity"/>
    <property type="evidence" value="ECO:0007669"/>
    <property type="project" value="InterPro"/>
</dbReference>
<keyword evidence="3" id="KW-0067">ATP-binding</keyword>
<dbReference type="STRING" id="453591.Igni_1338"/>